<protein>
    <recommendedName>
        <fullName evidence="3 7">Flagella basal body P-ring formation protein FlgA</fullName>
    </recommendedName>
</protein>
<keyword evidence="10" id="KW-1185">Reference proteome</keyword>
<keyword evidence="5 7" id="KW-0574">Periplasm</keyword>
<dbReference type="Pfam" id="PF17656">
    <property type="entry name" value="ChapFlgA_N"/>
    <property type="match status" value="1"/>
</dbReference>
<dbReference type="Pfam" id="PF13144">
    <property type="entry name" value="ChapFlgA"/>
    <property type="match status" value="1"/>
</dbReference>
<dbReference type="OrthoDB" id="6236246at2"/>
<dbReference type="InterPro" id="IPR013974">
    <property type="entry name" value="SAF"/>
</dbReference>
<reference evidence="9 10" key="1">
    <citation type="submission" date="2016-10" db="EMBL/GenBank/DDBJ databases">
        <authorList>
            <person name="de Groot N.N."/>
        </authorList>
    </citation>
    <scope>NUCLEOTIDE SEQUENCE [LARGE SCALE GENOMIC DNA]</scope>
    <source>
        <strain evidence="9 10">DSM 14789</strain>
    </source>
</reference>
<dbReference type="InterPro" id="IPR041231">
    <property type="entry name" value="FlgA_N"/>
</dbReference>
<keyword evidence="9" id="KW-0966">Cell projection</keyword>
<evidence type="ECO:0000259" key="8">
    <source>
        <dbReference type="SMART" id="SM00858"/>
    </source>
</evidence>
<dbReference type="RefSeq" id="WP_089725161.1">
    <property type="nucleotide sequence ID" value="NZ_FNGI01000001.1"/>
</dbReference>
<gene>
    <name evidence="9" type="ORF">SAMN05661010_00499</name>
</gene>
<comment type="similarity">
    <text evidence="2 7">Belongs to the FlgA family.</text>
</comment>
<evidence type="ECO:0000256" key="1">
    <source>
        <dbReference type="ARBA" id="ARBA00004418"/>
    </source>
</evidence>
<name>A0A1G9FSI0_9GAMM</name>
<dbReference type="PANTHER" id="PTHR36307:SF1">
    <property type="entry name" value="FLAGELLA BASAL BODY P-RING FORMATION PROTEIN FLGA"/>
    <property type="match status" value="1"/>
</dbReference>
<evidence type="ECO:0000256" key="4">
    <source>
        <dbReference type="ARBA" id="ARBA00022729"/>
    </source>
</evidence>
<dbReference type="Proteomes" id="UP000198654">
    <property type="component" value="Unassembled WGS sequence"/>
</dbReference>
<evidence type="ECO:0000313" key="9">
    <source>
        <dbReference type="EMBL" id="SDK91371.1"/>
    </source>
</evidence>
<evidence type="ECO:0000256" key="3">
    <source>
        <dbReference type="ARBA" id="ARBA00014754"/>
    </source>
</evidence>
<evidence type="ECO:0000256" key="6">
    <source>
        <dbReference type="ARBA" id="ARBA00025643"/>
    </source>
</evidence>
<dbReference type="InterPro" id="IPR017585">
    <property type="entry name" value="SAF_FlgA"/>
</dbReference>
<sequence>MRVAHESTALFRQAIKVLRPFMAWTMVWFVAALAVPAATLAATAATDGLLEQRVHDFLAERIQHLGDDVTITLHRGSARLPECQQPEAFLPNFGQRLYGRVSVGVRCGEQRRVRYLQADISVMTQHVVVARDIAANARIAAADLKLEEARLERLPRHAILDVDAAVGLLAVRPLPAGTTLQDYHLRREPLVERGDSVTVYARGNGFTVSLDAEALDNGALGDEVRLRTDDGDRLQARVVGRDKLEIVF</sequence>
<dbReference type="NCBIfam" id="TIGR03170">
    <property type="entry name" value="flgA_cterm"/>
    <property type="match status" value="1"/>
</dbReference>
<accession>A0A1G9FSI0</accession>
<feature type="domain" description="SAF" evidence="8">
    <location>
        <begin position="124"/>
        <end position="186"/>
    </location>
</feature>
<organism evidence="9 10">
    <name type="scientific">Modicisalibacter muralis</name>
    <dbReference type="NCBI Taxonomy" id="119000"/>
    <lineage>
        <taxon>Bacteria</taxon>
        <taxon>Pseudomonadati</taxon>
        <taxon>Pseudomonadota</taxon>
        <taxon>Gammaproteobacteria</taxon>
        <taxon>Oceanospirillales</taxon>
        <taxon>Halomonadaceae</taxon>
        <taxon>Modicisalibacter</taxon>
    </lineage>
</organism>
<evidence type="ECO:0000256" key="5">
    <source>
        <dbReference type="ARBA" id="ARBA00022764"/>
    </source>
</evidence>
<evidence type="ECO:0000256" key="7">
    <source>
        <dbReference type="RuleBase" id="RU362063"/>
    </source>
</evidence>
<dbReference type="Gene3D" id="2.30.30.760">
    <property type="match status" value="1"/>
</dbReference>
<dbReference type="EMBL" id="FNGI01000001">
    <property type="protein sequence ID" value="SDK91371.1"/>
    <property type="molecule type" value="Genomic_DNA"/>
</dbReference>
<proteinExistence type="inferred from homology"/>
<dbReference type="Gene3D" id="3.90.1210.10">
    <property type="entry name" value="Antifreeze-like/N-acetylneuraminic acid synthase C-terminal domain"/>
    <property type="match status" value="1"/>
</dbReference>
<dbReference type="GO" id="GO:0044780">
    <property type="term" value="P:bacterial-type flagellum assembly"/>
    <property type="evidence" value="ECO:0007669"/>
    <property type="project" value="InterPro"/>
</dbReference>
<dbReference type="InterPro" id="IPR039246">
    <property type="entry name" value="Flagellar_FlgA"/>
</dbReference>
<evidence type="ECO:0000313" key="10">
    <source>
        <dbReference type="Proteomes" id="UP000198654"/>
    </source>
</evidence>
<dbReference type="AlphaFoldDB" id="A0A1G9FSI0"/>
<keyword evidence="9" id="KW-0282">Flagellum</keyword>
<dbReference type="STRING" id="119000.SAMN05661010_00499"/>
<dbReference type="GO" id="GO:0042597">
    <property type="term" value="C:periplasmic space"/>
    <property type="evidence" value="ECO:0007669"/>
    <property type="project" value="UniProtKB-SubCell"/>
</dbReference>
<keyword evidence="4" id="KW-0732">Signal</keyword>
<dbReference type="PANTHER" id="PTHR36307">
    <property type="entry name" value="FLAGELLA BASAL BODY P-RING FORMATION PROTEIN FLGA"/>
    <property type="match status" value="1"/>
</dbReference>
<evidence type="ECO:0000256" key="2">
    <source>
        <dbReference type="ARBA" id="ARBA00010474"/>
    </source>
</evidence>
<comment type="function">
    <text evidence="6 7">Involved in the assembly process of the P-ring formation. It may associate with FlgF on the rod constituting a structure essential for the P-ring assembly or may act as a modulator protein for the P-ring assembly.</text>
</comment>
<dbReference type="SMART" id="SM00858">
    <property type="entry name" value="SAF"/>
    <property type="match status" value="1"/>
</dbReference>
<dbReference type="CDD" id="cd11614">
    <property type="entry name" value="SAF_CpaB_FlgA_like"/>
    <property type="match status" value="1"/>
</dbReference>
<keyword evidence="7" id="KW-1005">Bacterial flagellum biogenesis</keyword>
<keyword evidence="9" id="KW-0969">Cilium</keyword>
<comment type="subcellular location">
    <subcellularLocation>
        <location evidence="1 7">Periplasm</location>
    </subcellularLocation>
</comment>